<sequence>MIIVRVWKDGQPCLGMARLRPLKGGQIDMSRFVNIGYVTSFDTKPQLEAMANFFGQALTQDFKGINSELMKKFKDQFVPIEPGSYVMTNITCTSGRNKSWIGDDRANPFASESGSATPILGANVINVRPGEILDAGIIEIRSDDVGSSKEKPALSQLRPRLLRNRRSSERCFLTLGKSCASHLFGLGSADQTLTPIIP</sequence>
<dbReference type="RefSeq" id="WP_377030732.1">
    <property type="nucleotide sequence ID" value="NZ_JBHOMY010000080.1"/>
</dbReference>
<evidence type="ECO:0000313" key="2">
    <source>
        <dbReference type="Proteomes" id="UP001593940"/>
    </source>
</evidence>
<protein>
    <submittedName>
        <fullName evidence="1">Uncharacterized protein</fullName>
    </submittedName>
</protein>
<proteinExistence type="predicted"/>
<name>A0ABV6YCG0_9HYPH</name>
<evidence type="ECO:0000313" key="1">
    <source>
        <dbReference type="EMBL" id="MFC1458933.1"/>
    </source>
</evidence>
<accession>A0ABV6YCG0</accession>
<comment type="caution">
    <text evidence="1">The sequence shown here is derived from an EMBL/GenBank/DDBJ whole genome shotgun (WGS) entry which is preliminary data.</text>
</comment>
<organism evidence="1 2">
    <name type="scientific">Microvirga arabica</name>
    <dbReference type="NCBI Taxonomy" id="1128671"/>
    <lineage>
        <taxon>Bacteria</taxon>
        <taxon>Pseudomonadati</taxon>
        <taxon>Pseudomonadota</taxon>
        <taxon>Alphaproteobacteria</taxon>
        <taxon>Hyphomicrobiales</taxon>
        <taxon>Methylobacteriaceae</taxon>
        <taxon>Microvirga</taxon>
    </lineage>
</organism>
<keyword evidence="2" id="KW-1185">Reference proteome</keyword>
<reference evidence="1 2" key="1">
    <citation type="submission" date="2024-09" db="EMBL/GenBank/DDBJ databases">
        <title>Nodulacao em especies de Leguminosae Basais da Amazonia e Caracterizacao dos Rizobios e Bacterias Associadas aos Nodulos.</title>
        <authorList>
            <person name="Jambeiro I.C.A."/>
            <person name="Lopes I.S."/>
            <person name="Aguiar E.R.G.R."/>
            <person name="Santos A.F.J."/>
            <person name="Dos Santos J.M.F."/>
            <person name="Gross E."/>
        </authorList>
    </citation>
    <scope>NUCLEOTIDE SEQUENCE [LARGE SCALE GENOMIC DNA]</scope>
    <source>
        <strain evidence="1 2">BRUESC1165</strain>
    </source>
</reference>
<dbReference type="Proteomes" id="UP001593940">
    <property type="component" value="Unassembled WGS sequence"/>
</dbReference>
<gene>
    <name evidence="1" type="ORF">ACETIH_19975</name>
</gene>
<dbReference type="EMBL" id="JBHOMY010000080">
    <property type="protein sequence ID" value="MFC1458933.1"/>
    <property type="molecule type" value="Genomic_DNA"/>
</dbReference>